<dbReference type="Proteomes" id="UP000499080">
    <property type="component" value="Unassembled WGS sequence"/>
</dbReference>
<comment type="caution">
    <text evidence="2">The sequence shown here is derived from an EMBL/GenBank/DDBJ whole genome shotgun (WGS) entry which is preliminary data.</text>
</comment>
<sequence length="75" mass="8896">MRLFWDGPRNFEPRLDDEDDTDLAPPLQTSALHQREDIWPPTYDLKCNNPNTWRIFSGIGFRSWNPPDPKSIPYH</sequence>
<evidence type="ECO:0000256" key="1">
    <source>
        <dbReference type="SAM" id="MobiDB-lite"/>
    </source>
</evidence>
<accession>A0A4Y2WKV3</accession>
<gene>
    <name evidence="2" type="ORF">AVEN_55899_1</name>
</gene>
<reference evidence="2 3" key="1">
    <citation type="journal article" date="2019" name="Sci. Rep.">
        <title>Orb-weaving spider Araneus ventricosus genome elucidates the spidroin gene catalogue.</title>
        <authorList>
            <person name="Kono N."/>
            <person name="Nakamura H."/>
            <person name="Ohtoshi R."/>
            <person name="Moran D.A.P."/>
            <person name="Shinohara A."/>
            <person name="Yoshida Y."/>
            <person name="Fujiwara M."/>
            <person name="Mori M."/>
            <person name="Tomita M."/>
            <person name="Arakawa K."/>
        </authorList>
    </citation>
    <scope>NUCLEOTIDE SEQUENCE [LARGE SCALE GENOMIC DNA]</scope>
</reference>
<proteinExistence type="predicted"/>
<name>A0A4Y2WKV3_ARAVE</name>
<evidence type="ECO:0000313" key="2">
    <source>
        <dbReference type="EMBL" id="GBO37328.1"/>
    </source>
</evidence>
<feature type="region of interest" description="Disordered" evidence="1">
    <location>
        <begin position="1"/>
        <end position="25"/>
    </location>
</feature>
<dbReference type="EMBL" id="BGPR01061708">
    <property type="protein sequence ID" value="GBO37328.1"/>
    <property type="molecule type" value="Genomic_DNA"/>
</dbReference>
<dbReference type="AlphaFoldDB" id="A0A4Y2WKV3"/>
<organism evidence="2 3">
    <name type="scientific">Araneus ventricosus</name>
    <name type="common">Orbweaver spider</name>
    <name type="synonym">Epeira ventricosa</name>
    <dbReference type="NCBI Taxonomy" id="182803"/>
    <lineage>
        <taxon>Eukaryota</taxon>
        <taxon>Metazoa</taxon>
        <taxon>Ecdysozoa</taxon>
        <taxon>Arthropoda</taxon>
        <taxon>Chelicerata</taxon>
        <taxon>Arachnida</taxon>
        <taxon>Araneae</taxon>
        <taxon>Araneomorphae</taxon>
        <taxon>Entelegynae</taxon>
        <taxon>Araneoidea</taxon>
        <taxon>Araneidae</taxon>
        <taxon>Araneus</taxon>
    </lineage>
</organism>
<evidence type="ECO:0000313" key="3">
    <source>
        <dbReference type="Proteomes" id="UP000499080"/>
    </source>
</evidence>
<protein>
    <submittedName>
        <fullName evidence="2">Uncharacterized protein</fullName>
    </submittedName>
</protein>
<keyword evidence="3" id="KW-1185">Reference proteome</keyword>